<reference evidence="2" key="1">
    <citation type="submission" date="2013-08" db="EMBL/GenBank/DDBJ databases">
        <authorList>
            <person name="Mendez C."/>
            <person name="Richter M."/>
            <person name="Ferrer M."/>
            <person name="Sanchez J."/>
        </authorList>
    </citation>
    <scope>NUCLEOTIDE SEQUENCE</scope>
</reference>
<evidence type="ECO:0000313" key="2">
    <source>
        <dbReference type="EMBL" id="EQD53521.1"/>
    </source>
</evidence>
<comment type="caution">
    <text evidence="2">The sequence shown here is derived from an EMBL/GenBank/DDBJ whole genome shotgun (WGS) entry which is preliminary data.</text>
</comment>
<protein>
    <submittedName>
        <fullName evidence="2">Uncharacterized protein</fullName>
    </submittedName>
</protein>
<organism evidence="2">
    <name type="scientific">mine drainage metagenome</name>
    <dbReference type="NCBI Taxonomy" id="410659"/>
    <lineage>
        <taxon>unclassified sequences</taxon>
        <taxon>metagenomes</taxon>
        <taxon>ecological metagenomes</taxon>
    </lineage>
</organism>
<keyword evidence="1" id="KW-0472">Membrane</keyword>
<dbReference type="AlphaFoldDB" id="T0ZZ61"/>
<keyword evidence="1" id="KW-1133">Transmembrane helix</keyword>
<name>T0ZZ61_9ZZZZ</name>
<proteinExistence type="predicted"/>
<feature type="transmembrane region" description="Helical" evidence="1">
    <location>
        <begin position="61"/>
        <end position="78"/>
    </location>
</feature>
<dbReference type="EMBL" id="AUZY01006708">
    <property type="protein sequence ID" value="EQD53521.1"/>
    <property type="molecule type" value="Genomic_DNA"/>
</dbReference>
<gene>
    <name evidence="2" type="ORF">B1B_10210</name>
</gene>
<evidence type="ECO:0000256" key="1">
    <source>
        <dbReference type="SAM" id="Phobius"/>
    </source>
</evidence>
<keyword evidence="1" id="KW-0812">Transmembrane</keyword>
<feature type="non-terminal residue" evidence="2">
    <location>
        <position position="1"/>
    </location>
</feature>
<sequence length="94" mass="10855">DNLLSESLPCSASGEPWQSADNPVYGERGVANRYLSRDLIWQPLRTRLRFVLVDHPSRGCSIFITADLFLPIITRFYIIRPPISRRARTDPYCF</sequence>
<accession>T0ZZ61</accession>
<reference evidence="2" key="2">
    <citation type="journal article" date="2014" name="ISME J.">
        <title>Microbial stratification in low pH oxic and suboxic macroscopic growths along an acid mine drainage.</title>
        <authorList>
            <person name="Mendez-Garcia C."/>
            <person name="Mesa V."/>
            <person name="Sprenger R.R."/>
            <person name="Richter M."/>
            <person name="Diez M.S."/>
            <person name="Solano J."/>
            <person name="Bargiela R."/>
            <person name="Golyshina O.V."/>
            <person name="Manteca A."/>
            <person name="Ramos J.L."/>
            <person name="Gallego J.R."/>
            <person name="Llorente I."/>
            <person name="Martins Dos Santos V.A."/>
            <person name="Jensen O.N."/>
            <person name="Pelaez A.I."/>
            <person name="Sanchez J."/>
            <person name="Ferrer M."/>
        </authorList>
    </citation>
    <scope>NUCLEOTIDE SEQUENCE</scope>
</reference>